<reference evidence="2 3" key="1">
    <citation type="submission" date="2018-06" db="EMBL/GenBank/DDBJ databases">
        <authorList>
            <consortium name="Pathogen Informatics"/>
            <person name="Doyle S."/>
        </authorList>
    </citation>
    <scope>NUCLEOTIDE SEQUENCE [LARGE SCALE GENOMIC DNA]</scope>
    <source>
        <strain evidence="2 3">NCTC11388</strain>
    </source>
</reference>
<evidence type="ECO:0000256" key="1">
    <source>
        <dbReference type="SAM" id="Phobius"/>
    </source>
</evidence>
<gene>
    <name evidence="2" type="ORF">NCTC11388_00841</name>
</gene>
<name>A0A380BIH0_SPHSI</name>
<evidence type="ECO:0000313" key="3">
    <source>
        <dbReference type="Proteomes" id="UP000254893"/>
    </source>
</evidence>
<organism evidence="2 3">
    <name type="scientific">Sphingobacterium spiritivorum</name>
    <name type="common">Flavobacterium spiritivorum</name>
    <dbReference type="NCBI Taxonomy" id="258"/>
    <lineage>
        <taxon>Bacteria</taxon>
        <taxon>Pseudomonadati</taxon>
        <taxon>Bacteroidota</taxon>
        <taxon>Sphingobacteriia</taxon>
        <taxon>Sphingobacteriales</taxon>
        <taxon>Sphingobacteriaceae</taxon>
        <taxon>Sphingobacterium</taxon>
    </lineage>
</organism>
<keyword evidence="1" id="KW-0812">Transmembrane</keyword>
<sequence>MHNFSKFKRSTIIFILGLLSAIGPFSIDMYLPAFKNYSNGF</sequence>
<proteinExistence type="predicted"/>
<evidence type="ECO:0000313" key="2">
    <source>
        <dbReference type="EMBL" id="SUJ01621.1"/>
    </source>
</evidence>
<dbReference type="Proteomes" id="UP000254893">
    <property type="component" value="Unassembled WGS sequence"/>
</dbReference>
<feature type="transmembrane region" description="Helical" evidence="1">
    <location>
        <begin position="12"/>
        <end position="31"/>
    </location>
</feature>
<dbReference type="AlphaFoldDB" id="A0A380BIH0"/>
<keyword evidence="1" id="KW-1133">Transmembrane helix</keyword>
<protein>
    <submittedName>
        <fullName evidence="2">Bicyclomycin/multidrug efflux system</fullName>
    </submittedName>
</protein>
<keyword evidence="1" id="KW-0472">Membrane</keyword>
<dbReference type="EMBL" id="UGYW01000002">
    <property type="protein sequence ID" value="SUJ01621.1"/>
    <property type="molecule type" value="Genomic_DNA"/>
</dbReference>
<accession>A0A380BIH0</accession>